<sequence>MLEAGESNVAALDPRTSDTDTDTHANHDTAEAAAKALSDSALIDQLDQGEANKQGFEKSIQSLRQAFENTLVDRLGELSNNPTSPVQDDNRGNYYLEDS</sequence>
<feature type="region of interest" description="Disordered" evidence="1">
    <location>
        <begin position="76"/>
        <end position="99"/>
    </location>
</feature>
<dbReference type="AlphaFoldDB" id="A0A3A6QB30"/>
<reference evidence="2 3" key="1">
    <citation type="submission" date="2018-06" db="EMBL/GenBank/DDBJ databases">
        <title>Halonotius sp. F13-13 a new haloarchaeeon isolated from a solar saltern from Isla Cristina, Huelva, Spain.</title>
        <authorList>
            <person name="Duran-Viseras A."/>
            <person name="Sanchez-Porro C."/>
            <person name="Ventosa A."/>
        </authorList>
    </citation>
    <scope>NUCLEOTIDE SEQUENCE [LARGE SCALE GENOMIC DNA]</scope>
    <source>
        <strain evidence="2 3">CECT 7525</strain>
    </source>
</reference>
<feature type="compositionally biased region" description="Basic and acidic residues" evidence="1">
    <location>
        <begin position="15"/>
        <end position="29"/>
    </location>
</feature>
<feature type="compositionally biased region" description="Polar residues" evidence="1">
    <location>
        <begin position="78"/>
        <end position="87"/>
    </location>
</feature>
<protein>
    <submittedName>
        <fullName evidence="2">Uncharacterized protein</fullName>
    </submittedName>
</protein>
<evidence type="ECO:0000256" key="1">
    <source>
        <dbReference type="SAM" id="MobiDB-lite"/>
    </source>
</evidence>
<feature type="region of interest" description="Disordered" evidence="1">
    <location>
        <begin position="1"/>
        <end position="29"/>
    </location>
</feature>
<gene>
    <name evidence="2" type="ORF">DP106_14085</name>
</gene>
<dbReference type="Proteomes" id="UP000281564">
    <property type="component" value="Unassembled WGS sequence"/>
</dbReference>
<evidence type="ECO:0000313" key="3">
    <source>
        <dbReference type="Proteomes" id="UP000281564"/>
    </source>
</evidence>
<proteinExistence type="predicted"/>
<dbReference type="EMBL" id="QMDW01000033">
    <property type="protein sequence ID" value="RJX47784.1"/>
    <property type="molecule type" value="Genomic_DNA"/>
</dbReference>
<keyword evidence="3" id="KW-1185">Reference proteome</keyword>
<comment type="caution">
    <text evidence="2">The sequence shown here is derived from an EMBL/GenBank/DDBJ whole genome shotgun (WGS) entry which is preliminary data.</text>
</comment>
<evidence type="ECO:0000313" key="2">
    <source>
        <dbReference type="EMBL" id="RJX47784.1"/>
    </source>
</evidence>
<name>A0A3A6QB30_9EURY</name>
<accession>A0A3A6QB30</accession>
<organism evidence="2 3">
    <name type="scientific">Halonotius pteroides</name>
    <dbReference type="NCBI Taxonomy" id="268735"/>
    <lineage>
        <taxon>Archaea</taxon>
        <taxon>Methanobacteriati</taxon>
        <taxon>Methanobacteriota</taxon>
        <taxon>Stenosarchaea group</taxon>
        <taxon>Halobacteria</taxon>
        <taxon>Halobacteriales</taxon>
        <taxon>Haloferacaceae</taxon>
        <taxon>Halonotius</taxon>
    </lineage>
</organism>